<dbReference type="InterPro" id="IPR000232">
    <property type="entry name" value="HSF_DNA-bd"/>
</dbReference>
<keyword evidence="3" id="KW-0238">DNA-binding</keyword>
<proteinExistence type="inferred from homology"/>
<accession>A0A7L1VFE9</accession>
<keyword evidence="4" id="KW-0539">Nucleus</keyword>
<protein>
    <submittedName>
        <fullName evidence="6">HSF5 protein</fullName>
    </submittedName>
</protein>
<evidence type="ECO:0000313" key="6">
    <source>
        <dbReference type="EMBL" id="NXO83798.1"/>
    </source>
</evidence>
<organism evidence="6 7">
    <name type="scientific">Sitta europaea</name>
    <name type="common">Eurasian nuthatch</name>
    <dbReference type="NCBI Taxonomy" id="50251"/>
    <lineage>
        <taxon>Eukaryota</taxon>
        <taxon>Metazoa</taxon>
        <taxon>Chordata</taxon>
        <taxon>Craniata</taxon>
        <taxon>Vertebrata</taxon>
        <taxon>Euteleostomi</taxon>
        <taxon>Archelosauria</taxon>
        <taxon>Archosauria</taxon>
        <taxon>Dinosauria</taxon>
        <taxon>Saurischia</taxon>
        <taxon>Theropoda</taxon>
        <taxon>Coelurosauria</taxon>
        <taxon>Aves</taxon>
        <taxon>Neognathae</taxon>
        <taxon>Neoaves</taxon>
        <taxon>Telluraves</taxon>
        <taxon>Australaves</taxon>
        <taxon>Passeriformes</taxon>
        <taxon>Sittidae</taxon>
        <taxon>Sitta</taxon>
    </lineage>
</organism>
<dbReference type="Gene3D" id="1.10.10.10">
    <property type="entry name" value="Winged helix-like DNA-binding domain superfamily/Winged helix DNA-binding domain"/>
    <property type="match status" value="1"/>
</dbReference>
<comment type="similarity">
    <text evidence="2">Belongs to the HSF family.</text>
</comment>
<evidence type="ECO:0000313" key="7">
    <source>
        <dbReference type="Proteomes" id="UP000583915"/>
    </source>
</evidence>
<feature type="domain" description="HSF-type DNA-binding" evidence="5">
    <location>
        <begin position="3"/>
        <end position="70"/>
    </location>
</feature>
<gene>
    <name evidence="6" type="primary">Hsf5</name>
    <name evidence="6" type="ORF">SITEUR_R08761</name>
</gene>
<reference evidence="6 7" key="1">
    <citation type="submission" date="2019-09" db="EMBL/GenBank/DDBJ databases">
        <title>Bird 10,000 Genomes (B10K) Project - Family phase.</title>
        <authorList>
            <person name="Zhang G."/>
        </authorList>
    </citation>
    <scope>NUCLEOTIDE SEQUENCE [LARGE SCALE GENOMIC DNA]</scope>
    <source>
        <strain evidence="6">B10K-DU-002-25</strain>
        <tissue evidence="6">Muscle</tissue>
    </source>
</reference>
<dbReference type="EMBL" id="VXBS01007255">
    <property type="protein sequence ID" value="NXO83798.1"/>
    <property type="molecule type" value="Genomic_DNA"/>
</dbReference>
<dbReference type="InterPro" id="IPR036390">
    <property type="entry name" value="WH_DNA-bd_sf"/>
</dbReference>
<dbReference type="GO" id="GO:0043565">
    <property type="term" value="F:sequence-specific DNA binding"/>
    <property type="evidence" value="ECO:0007669"/>
    <property type="project" value="InterPro"/>
</dbReference>
<dbReference type="InterPro" id="IPR036388">
    <property type="entry name" value="WH-like_DNA-bd_sf"/>
</dbReference>
<evidence type="ECO:0000259" key="5">
    <source>
        <dbReference type="Pfam" id="PF00447"/>
    </source>
</evidence>
<comment type="caution">
    <text evidence="6">The sequence shown here is derived from an EMBL/GenBank/DDBJ whole genome shotgun (WGS) entry which is preliminary data.</text>
</comment>
<dbReference type="Proteomes" id="UP000583915">
    <property type="component" value="Unassembled WGS sequence"/>
</dbReference>
<comment type="subcellular location">
    <subcellularLocation>
        <location evidence="1">Nucleus</location>
    </subcellularLocation>
</comment>
<dbReference type="Pfam" id="PF00447">
    <property type="entry name" value="HSF_DNA-bind"/>
    <property type="match status" value="1"/>
</dbReference>
<feature type="non-terminal residue" evidence="6">
    <location>
        <position position="1"/>
    </location>
</feature>
<evidence type="ECO:0000256" key="3">
    <source>
        <dbReference type="ARBA" id="ARBA00023125"/>
    </source>
</evidence>
<feature type="non-terminal residue" evidence="6">
    <location>
        <position position="89"/>
    </location>
</feature>
<evidence type="ECO:0000256" key="1">
    <source>
        <dbReference type="ARBA" id="ARBA00004123"/>
    </source>
</evidence>
<sequence length="89" mass="9891">STFPAKLWRLVNSASVRSLRWDSQAQGLLFERELLGPAAAQGPAPHTFRATQFPSFVRQLYRYGFHKVRGCGGAAVPGHAGAWLHYRNP</sequence>
<dbReference type="GO" id="GO:0003700">
    <property type="term" value="F:DNA-binding transcription factor activity"/>
    <property type="evidence" value="ECO:0007669"/>
    <property type="project" value="InterPro"/>
</dbReference>
<keyword evidence="7" id="KW-1185">Reference proteome</keyword>
<name>A0A7L1VFE9_SITEU</name>
<evidence type="ECO:0000256" key="4">
    <source>
        <dbReference type="ARBA" id="ARBA00023242"/>
    </source>
</evidence>
<dbReference type="AlphaFoldDB" id="A0A7L1VFE9"/>
<dbReference type="SUPFAM" id="SSF46785">
    <property type="entry name" value="Winged helix' DNA-binding domain"/>
    <property type="match status" value="1"/>
</dbReference>
<dbReference type="GO" id="GO:0005634">
    <property type="term" value="C:nucleus"/>
    <property type="evidence" value="ECO:0007669"/>
    <property type="project" value="UniProtKB-SubCell"/>
</dbReference>
<evidence type="ECO:0000256" key="2">
    <source>
        <dbReference type="ARBA" id="ARBA00006403"/>
    </source>
</evidence>